<keyword evidence="2" id="KW-1185">Reference proteome</keyword>
<protein>
    <submittedName>
        <fullName evidence="1">Uncharacterized protein</fullName>
    </submittedName>
</protein>
<evidence type="ECO:0000313" key="2">
    <source>
        <dbReference type="Proteomes" id="UP001457282"/>
    </source>
</evidence>
<evidence type="ECO:0000313" key="1">
    <source>
        <dbReference type="EMBL" id="KAK9928067.1"/>
    </source>
</evidence>
<proteinExistence type="predicted"/>
<gene>
    <name evidence="1" type="ORF">M0R45_025221</name>
</gene>
<sequence>MLSASRSLLQHNFTKRSLGSECRDRVLRAADRKSAFRFLPTHMKHTLESLMGQGRFIREIREFDDEPSIPNHDIADLETQMIEGTRLVGKMSSIRIYNYCCRDGCVDQLFVGCLFHFAASIAPPLGVSLRRCTQTAAVESPQRPHQSALVLTATPLTSPQLPPSSHLAAPVVMKAEMLARAGL</sequence>
<dbReference type="EMBL" id="JBEDUW010000005">
    <property type="protein sequence ID" value="KAK9928067.1"/>
    <property type="molecule type" value="Genomic_DNA"/>
</dbReference>
<organism evidence="1 2">
    <name type="scientific">Rubus argutus</name>
    <name type="common">Southern blackberry</name>
    <dbReference type="NCBI Taxonomy" id="59490"/>
    <lineage>
        <taxon>Eukaryota</taxon>
        <taxon>Viridiplantae</taxon>
        <taxon>Streptophyta</taxon>
        <taxon>Embryophyta</taxon>
        <taxon>Tracheophyta</taxon>
        <taxon>Spermatophyta</taxon>
        <taxon>Magnoliopsida</taxon>
        <taxon>eudicotyledons</taxon>
        <taxon>Gunneridae</taxon>
        <taxon>Pentapetalae</taxon>
        <taxon>rosids</taxon>
        <taxon>fabids</taxon>
        <taxon>Rosales</taxon>
        <taxon>Rosaceae</taxon>
        <taxon>Rosoideae</taxon>
        <taxon>Rosoideae incertae sedis</taxon>
        <taxon>Rubus</taxon>
    </lineage>
</organism>
<dbReference type="Proteomes" id="UP001457282">
    <property type="component" value="Unassembled WGS sequence"/>
</dbReference>
<dbReference type="AlphaFoldDB" id="A0AAW1WXF3"/>
<reference evidence="1 2" key="1">
    <citation type="journal article" date="2023" name="G3 (Bethesda)">
        <title>A chromosome-length genome assembly and annotation of blackberry (Rubus argutus, cv. 'Hillquist').</title>
        <authorList>
            <person name="Bruna T."/>
            <person name="Aryal R."/>
            <person name="Dudchenko O."/>
            <person name="Sargent D.J."/>
            <person name="Mead D."/>
            <person name="Buti M."/>
            <person name="Cavallini A."/>
            <person name="Hytonen T."/>
            <person name="Andres J."/>
            <person name="Pham M."/>
            <person name="Weisz D."/>
            <person name="Mascagni F."/>
            <person name="Usai G."/>
            <person name="Natali L."/>
            <person name="Bassil N."/>
            <person name="Fernandez G.E."/>
            <person name="Lomsadze A."/>
            <person name="Armour M."/>
            <person name="Olukolu B."/>
            <person name="Poorten T."/>
            <person name="Britton C."/>
            <person name="Davik J."/>
            <person name="Ashrafi H."/>
            <person name="Aiden E.L."/>
            <person name="Borodovsky M."/>
            <person name="Worthington M."/>
        </authorList>
    </citation>
    <scope>NUCLEOTIDE SEQUENCE [LARGE SCALE GENOMIC DNA]</scope>
    <source>
        <strain evidence="1">PI 553951</strain>
    </source>
</reference>
<name>A0AAW1WXF3_RUBAR</name>
<accession>A0AAW1WXF3</accession>
<comment type="caution">
    <text evidence="1">The sequence shown here is derived from an EMBL/GenBank/DDBJ whole genome shotgun (WGS) entry which is preliminary data.</text>
</comment>